<accession>V4NMG9</accession>
<gene>
    <name evidence="1" type="ORF">ABENE_20580</name>
</gene>
<evidence type="ECO:0000313" key="2">
    <source>
        <dbReference type="Proteomes" id="UP000017837"/>
    </source>
</evidence>
<dbReference type="OrthoDB" id="960855at2"/>
<dbReference type="Proteomes" id="UP000017837">
    <property type="component" value="Unassembled WGS sequence"/>
</dbReference>
<protein>
    <submittedName>
        <fullName evidence="1">Uncharacterized protein</fullName>
    </submittedName>
</protein>
<reference evidence="1 2" key="1">
    <citation type="journal article" date="2014" name="Nature">
        <title>Sequential evolution of bacterial morphology by co-option of a developmental regulator.</title>
        <authorList>
            <person name="Jiang C."/>
            <person name="Brown P.J."/>
            <person name="Ducret A."/>
            <person name="Brun Y.V."/>
        </authorList>
    </citation>
    <scope>NUCLEOTIDE SEQUENCE [LARGE SCALE GENOMIC DNA]</scope>
    <source>
        <strain evidence="1 2">DSM 16100</strain>
    </source>
</reference>
<sequence length="86" mass="9649">MQFDGAVIREQGITFAVVIVKNHVLQNSSEAQGAIQSFSATFPGMPIVLMAQDSRGTPTYFGRRDISQFMARVPMRAIPWKRYTLN</sequence>
<evidence type="ECO:0000313" key="1">
    <source>
        <dbReference type="EMBL" id="ESQ83007.1"/>
    </source>
</evidence>
<organism evidence="1 2">
    <name type="scientific">Asticcacaulis benevestitus DSM 16100 = ATCC BAA-896</name>
    <dbReference type="NCBI Taxonomy" id="1121022"/>
    <lineage>
        <taxon>Bacteria</taxon>
        <taxon>Pseudomonadati</taxon>
        <taxon>Pseudomonadota</taxon>
        <taxon>Alphaproteobacteria</taxon>
        <taxon>Caulobacterales</taxon>
        <taxon>Caulobacteraceae</taxon>
        <taxon>Asticcacaulis</taxon>
    </lineage>
</organism>
<keyword evidence="2" id="KW-1185">Reference proteome</keyword>
<dbReference type="RefSeq" id="WP_018083762.1">
    <property type="nucleotide sequence ID" value="NZ_AQWM01000043.1"/>
</dbReference>
<comment type="caution">
    <text evidence="1">The sequence shown here is derived from an EMBL/GenBank/DDBJ whole genome shotgun (WGS) entry which is preliminary data.</text>
</comment>
<dbReference type="eggNOG" id="ENOG5032YMC">
    <property type="taxonomic scope" value="Bacteria"/>
</dbReference>
<name>V4NMG9_9CAUL</name>
<dbReference type="AlphaFoldDB" id="V4NMG9"/>
<dbReference type="STRING" id="1121022.GCA_000376105_04075"/>
<dbReference type="EMBL" id="AWGB01000072">
    <property type="protein sequence ID" value="ESQ83007.1"/>
    <property type="molecule type" value="Genomic_DNA"/>
</dbReference>
<proteinExistence type="predicted"/>
<dbReference type="PATRIC" id="fig|1121022.4.peg.4218"/>